<dbReference type="Proteomes" id="UP000095287">
    <property type="component" value="Unplaced"/>
</dbReference>
<protein>
    <submittedName>
        <fullName evidence="2">Ovule protein</fullName>
    </submittedName>
</protein>
<accession>A0A1I7ZH09</accession>
<dbReference type="WBParaSite" id="L893_g26342.t1">
    <property type="protein sequence ID" value="L893_g26342.t1"/>
    <property type="gene ID" value="L893_g26342"/>
</dbReference>
<keyword evidence="1" id="KW-1185">Reference proteome</keyword>
<evidence type="ECO:0000313" key="2">
    <source>
        <dbReference type="WBParaSite" id="L893_g26342.t1"/>
    </source>
</evidence>
<evidence type="ECO:0000313" key="1">
    <source>
        <dbReference type="Proteomes" id="UP000095287"/>
    </source>
</evidence>
<name>A0A1I7ZH09_9BILA</name>
<dbReference type="AlphaFoldDB" id="A0A1I7ZH09"/>
<proteinExistence type="predicted"/>
<organism evidence="1 2">
    <name type="scientific">Steinernema glaseri</name>
    <dbReference type="NCBI Taxonomy" id="37863"/>
    <lineage>
        <taxon>Eukaryota</taxon>
        <taxon>Metazoa</taxon>
        <taxon>Ecdysozoa</taxon>
        <taxon>Nematoda</taxon>
        <taxon>Chromadorea</taxon>
        <taxon>Rhabditida</taxon>
        <taxon>Tylenchina</taxon>
        <taxon>Panagrolaimomorpha</taxon>
        <taxon>Strongyloidoidea</taxon>
        <taxon>Steinernematidae</taxon>
        <taxon>Steinernema</taxon>
    </lineage>
</organism>
<reference evidence="2" key="1">
    <citation type="submission" date="2016-11" db="UniProtKB">
        <authorList>
            <consortium name="WormBaseParasite"/>
        </authorList>
    </citation>
    <scope>IDENTIFICATION</scope>
</reference>
<sequence>MYSLWFIPTRSEPTMNLSLSTSTEFYLWSKTPHIAFERRWEKDRKTIHKKWFCPFQPPSHPLCLLALHRYLVHRGLIKMFGTSILTHVTVIRKLRYRS</sequence>